<keyword evidence="2" id="KW-1185">Reference proteome</keyword>
<organism evidence="1 2">
    <name type="scientific">Haloechinothrix salitolerans</name>
    <dbReference type="NCBI Taxonomy" id="926830"/>
    <lineage>
        <taxon>Bacteria</taxon>
        <taxon>Bacillati</taxon>
        <taxon>Actinomycetota</taxon>
        <taxon>Actinomycetes</taxon>
        <taxon>Pseudonocardiales</taxon>
        <taxon>Pseudonocardiaceae</taxon>
        <taxon>Haloechinothrix</taxon>
    </lineage>
</organism>
<evidence type="ECO:0000313" key="2">
    <source>
        <dbReference type="Proteomes" id="UP001596337"/>
    </source>
</evidence>
<comment type="caution">
    <text evidence="1">The sequence shown here is derived from an EMBL/GenBank/DDBJ whole genome shotgun (WGS) entry which is preliminary data.</text>
</comment>
<name>A0ABW2BZ06_9PSEU</name>
<dbReference type="Gene3D" id="3.30.2270.10">
    <property type="entry name" value="Folate-binding superfamily"/>
    <property type="match status" value="1"/>
</dbReference>
<dbReference type="Proteomes" id="UP001596337">
    <property type="component" value="Unassembled WGS sequence"/>
</dbReference>
<dbReference type="Pfam" id="PF04267">
    <property type="entry name" value="SoxD"/>
    <property type="match status" value="1"/>
</dbReference>
<dbReference type="InterPro" id="IPR038561">
    <property type="entry name" value="SoxD_sf"/>
</dbReference>
<dbReference type="RefSeq" id="WP_345404667.1">
    <property type="nucleotide sequence ID" value="NZ_BAABLA010000118.1"/>
</dbReference>
<accession>A0ABW2BZ06</accession>
<dbReference type="EMBL" id="JBHSXX010000001">
    <property type="protein sequence ID" value="MFC6868108.1"/>
    <property type="molecule type" value="Genomic_DNA"/>
</dbReference>
<proteinExistence type="predicted"/>
<reference evidence="2" key="1">
    <citation type="journal article" date="2019" name="Int. J. Syst. Evol. Microbiol.">
        <title>The Global Catalogue of Microorganisms (GCM) 10K type strain sequencing project: providing services to taxonomists for standard genome sequencing and annotation.</title>
        <authorList>
            <consortium name="The Broad Institute Genomics Platform"/>
            <consortium name="The Broad Institute Genome Sequencing Center for Infectious Disease"/>
            <person name="Wu L."/>
            <person name="Ma J."/>
        </authorList>
    </citation>
    <scope>NUCLEOTIDE SEQUENCE [LARGE SCALE GENOMIC DNA]</scope>
    <source>
        <strain evidence="2">KCTC 32255</strain>
    </source>
</reference>
<protein>
    <submittedName>
        <fullName evidence="1">Sarcosine oxidase subunit delta</fullName>
    </submittedName>
</protein>
<evidence type="ECO:0000313" key="1">
    <source>
        <dbReference type="EMBL" id="MFC6868108.1"/>
    </source>
</evidence>
<sequence>MIQLPCPWCGPRNASEFTHHGEVTSRPDVGTATPEQWRRYLYFRRNANGWVDENWYHTAGCRRFIRVRRHTLSNETEATR</sequence>
<dbReference type="InterPro" id="IPR006279">
    <property type="entry name" value="SoxD"/>
</dbReference>
<gene>
    <name evidence="1" type="ORF">ACFQGD_13250</name>
</gene>